<dbReference type="Proteomes" id="UP000183832">
    <property type="component" value="Unassembled WGS sequence"/>
</dbReference>
<dbReference type="InterPro" id="IPR027417">
    <property type="entry name" value="P-loop_NTPase"/>
</dbReference>
<proteinExistence type="predicted"/>
<evidence type="ECO:0000313" key="3">
    <source>
        <dbReference type="Proteomes" id="UP000183832"/>
    </source>
</evidence>
<dbReference type="FunFam" id="3.40.50.300:FF:001571">
    <property type="entry name" value="Deoxynucleoside kinase"/>
    <property type="match status" value="1"/>
</dbReference>
<dbReference type="PANTHER" id="PTHR10513:SF24">
    <property type="entry name" value="THYMIDINE KINASE 2, MITOCHONDRIAL"/>
    <property type="match status" value="1"/>
</dbReference>
<dbReference type="AlphaFoldDB" id="A0A1J1IJP4"/>
<dbReference type="InterPro" id="IPR050566">
    <property type="entry name" value="Deoxyribonucleoside_kinase"/>
</dbReference>
<dbReference type="InterPro" id="IPR031314">
    <property type="entry name" value="DNK_dom"/>
</dbReference>
<protein>
    <submittedName>
        <fullName evidence="2">CLUMA_CG012583, isoform A</fullName>
    </submittedName>
</protein>
<evidence type="ECO:0000259" key="1">
    <source>
        <dbReference type="Pfam" id="PF01712"/>
    </source>
</evidence>
<dbReference type="OrthoDB" id="567086at2759"/>
<dbReference type="GO" id="GO:0019136">
    <property type="term" value="F:deoxynucleoside kinase activity"/>
    <property type="evidence" value="ECO:0007669"/>
    <property type="project" value="TreeGrafter"/>
</dbReference>
<sequence length="263" mass="31188">MFNFQKTIKLLTKVITANQMALFSSQPKHPFTVFVEGNIGSGKTTFLKHFEKFNDICLLTEPVERWRNLNGVNLFDLMYKNPERFAMPFQNYVTLTMLKLHIQETSKPIKLMERSMFSARYCFVEKMLSNGTLHEGMYHVLQEWYNFIHDHHHVQCDLIVYLRTSPEVAYERIKKRARDEESCVPFEYIKDLHELHENWLIHGQFFRPAQKLMIVLDANLDLENINSEYRRSELSVLKPIMIENTNQSITASPSKKSDQERMF</sequence>
<dbReference type="Pfam" id="PF01712">
    <property type="entry name" value="dNK"/>
    <property type="match status" value="1"/>
</dbReference>
<dbReference type="STRING" id="568069.A0A1J1IJP4"/>
<dbReference type="PANTHER" id="PTHR10513">
    <property type="entry name" value="DEOXYNUCLEOSIDE KINASE"/>
    <property type="match status" value="1"/>
</dbReference>
<evidence type="ECO:0000313" key="2">
    <source>
        <dbReference type="EMBL" id="CRK99278.1"/>
    </source>
</evidence>
<keyword evidence="3" id="KW-1185">Reference proteome</keyword>
<dbReference type="CDD" id="cd01673">
    <property type="entry name" value="dNK"/>
    <property type="match status" value="1"/>
</dbReference>
<name>A0A1J1IJP4_9DIPT</name>
<dbReference type="Gene3D" id="3.40.50.300">
    <property type="entry name" value="P-loop containing nucleotide triphosphate hydrolases"/>
    <property type="match status" value="1"/>
</dbReference>
<reference evidence="2 3" key="1">
    <citation type="submission" date="2015-04" db="EMBL/GenBank/DDBJ databases">
        <authorList>
            <person name="Syromyatnikov M.Y."/>
            <person name="Popov V.N."/>
        </authorList>
    </citation>
    <scope>NUCLEOTIDE SEQUENCE [LARGE SCALE GENOMIC DNA]</scope>
</reference>
<accession>A0A1J1IJP4</accession>
<gene>
    <name evidence="2" type="ORF">CLUMA_CG012583</name>
</gene>
<dbReference type="SUPFAM" id="SSF52540">
    <property type="entry name" value="P-loop containing nucleoside triphosphate hydrolases"/>
    <property type="match status" value="1"/>
</dbReference>
<dbReference type="EMBL" id="CVRI01000050">
    <property type="protein sequence ID" value="CRK99278.1"/>
    <property type="molecule type" value="Genomic_DNA"/>
</dbReference>
<feature type="domain" description="Deoxynucleoside kinase" evidence="1">
    <location>
        <begin position="34"/>
        <end position="228"/>
    </location>
</feature>
<dbReference type="GO" id="GO:0005739">
    <property type="term" value="C:mitochondrion"/>
    <property type="evidence" value="ECO:0007669"/>
    <property type="project" value="TreeGrafter"/>
</dbReference>
<organism evidence="2 3">
    <name type="scientific">Clunio marinus</name>
    <dbReference type="NCBI Taxonomy" id="568069"/>
    <lineage>
        <taxon>Eukaryota</taxon>
        <taxon>Metazoa</taxon>
        <taxon>Ecdysozoa</taxon>
        <taxon>Arthropoda</taxon>
        <taxon>Hexapoda</taxon>
        <taxon>Insecta</taxon>
        <taxon>Pterygota</taxon>
        <taxon>Neoptera</taxon>
        <taxon>Endopterygota</taxon>
        <taxon>Diptera</taxon>
        <taxon>Nematocera</taxon>
        <taxon>Chironomoidea</taxon>
        <taxon>Chironomidae</taxon>
        <taxon>Clunio</taxon>
    </lineage>
</organism>